<gene>
    <name evidence="2" type="ORF">FVEG_16657</name>
</gene>
<name>W7MI84_GIBM7</name>
<evidence type="ECO:0000256" key="1">
    <source>
        <dbReference type="SAM" id="MobiDB-lite"/>
    </source>
</evidence>
<sequence length="207" mass="23075">MSTINLSPCSHSEHLSKDIEYRRLFSEPLTKPGGTLSNEGYLRAIQLYGREDLLINSHTVHRYDTWVKRNPELHLSYQNQARQDRYNPTCGSSNAFTGVYYPNPPLDGPSLQVNQADTDPKVIFPHAPQRQVTTPETSTMPPRRSRDNGGRFTASDDAFAFHEGNIKAKPGQDAWNAIDAAENALLSADLVKTLITPGISADQHEKT</sequence>
<feature type="compositionally biased region" description="Polar residues" evidence="1">
    <location>
        <begin position="130"/>
        <end position="140"/>
    </location>
</feature>
<organism evidence="2 3">
    <name type="scientific">Gibberella moniliformis (strain M3125 / FGSC 7600)</name>
    <name type="common">Maize ear and stalk rot fungus</name>
    <name type="synonym">Fusarium verticillioides</name>
    <dbReference type="NCBI Taxonomy" id="334819"/>
    <lineage>
        <taxon>Eukaryota</taxon>
        <taxon>Fungi</taxon>
        <taxon>Dikarya</taxon>
        <taxon>Ascomycota</taxon>
        <taxon>Pezizomycotina</taxon>
        <taxon>Sordariomycetes</taxon>
        <taxon>Hypocreomycetidae</taxon>
        <taxon>Hypocreales</taxon>
        <taxon>Nectriaceae</taxon>
        <taxon>Fusarium</taxon>
        <taxon>Fusarium fujikuroi species complex</taxon>
    </lineage>
</organism>
<evidence type="ECO:0000313" key="2">
    <source>
        <dbReference type="EMBL" id="EWG50581.1"/>
    </source>
</evidence>
<keyword evidence="3" id="KW-1185">Reference proteome</keyword>
<dbReference type="Proteomes" id="UP000009096">
    <property type="component" value="Chromosome 1"/>
</dbReference>
<dbReference type="KEGG" id="fvr:FVEG_16657"/>
<evidence type="ECO:0000313" key="3">
    <source>
        <dbReference type="Proteomes" id="UP000009096"/>
    </source>
</evidence>
<protein>
    <submittedName>
        <fullName evidence="2">Uncharacterized protein</fullName>
    </submittedName>
</protein>
<feature type="region of interest" description="Disordered" evidence="1">
    <location>
        <begin position="130"/>
        <end position="151"/>
    </location>
</feature>
<accession>W7MI84</accession>
<reference evidence="2 3" key="1">
    <citation type="journal article" date="2010" name="Nature">
        <title>Comparative genomics reveals mobile pathogenicity chromosomes in Fusarium.</title>
        <authorList>
            <person name="Ma L.J."/>
            <person name="van der Does H.C."/>
            <person name="Borkovich K.A."/>
            <person name="Coleman J.J."/>
            <person name="Daboussi M.J."/>
            <person name="Di Pietro A."/>
            <person name="Dufresne M."/>
            <person name="Freitag M."/>
            <person name="Grabherr M."/>
            <person name="Henrissat B."/>
            <person name="Houterman P.M."/>
            <person name="Kang S."/>
            <person name="Shim W.B."/>
            <person name="Woloshuk C."/>
            <person name="Xie X."/>
            <person name="Xu J.R."/>
            <person name="Antoniw J."/>
            <person name="Baker S.E."/>
            <person name="Bluhm B.H."/>
            <person name="Breakspear A."/>
            <person name="Brown D.W."/>
            <person name="Butchko R.A."/>
            <person name="Chapman S."/>
            <person name="Coulson R."/>
            <person name="Coutinho P.M."/>
            <person name="Danchin E.G."/>
            <person name="Diener A."/>
            <person name="Gale L.R."/>
            <person name="Gardiner D.M."/>
            <person name="Goff S."/>
            <person name="Hammond-Kosack K.E."/>
            <person name="Hilburn K."/>
            <person name="Hua-Van A."/>
            <person name="Jonkers W."/>
            <person name="Kazan K."/>
            <person name="Kodira C.D."/>
            <person name="Koehrsen M."/>
            <person name="Kumar L."/>
            <person name="Lee Y.H."/>
            <person name="Li L."/>
            <person name="Manners J.M."/>
            <person name="Miranda-Saavedra D."/>
            <person name="Mukherjee M."/>
            <person name="Park G."/>
            <person name="Park J."/>
            <person name="Park S.Y."/>
            <person name="Proctor R.H."/>
            <person name="Regev A."/>
            <person name="Ruiz-Roldan M.C."/>
            <person name="Sain D."/>
            <person name="Sakthikumar S."/>
            <person name="Sykes S."/>
            <person name="Schwartz D.C."/>
            <person name="Turgeon B.G."/>
            <person name="Wapinski I."/>
            <person name="Yoder O."/>
            <person name="Young S."/>
            <person name="Zeng Q."/>
            <person name="Zhou S."/>
            <person name="Galagan J."/>
            <person name="Cuomo C.A."/>
            <person name="Kistler H.C."/>
            <person name="Rep M."/>
        </authorList>
    </citation>
    <scope>NUCLEOTIDE SEQUENCE [LARGE SCALE GENOMIC DNA]</scope>
    <source>
        <strain evidence="3">M3125 / FGSC 7600</strain>
    </source>
</reference>
<dbReference type="EMBL" id="DS022254">
    <property type="protein sequence ID" value="EWG50581.1"/>
    <property type="molecule type" value="Genomic_DNA"/>
</dbReference>
<dbReference type="VEuPathDB" id="FungiDB:FVEG_16657"/>
<dbReference type="GeneID" id="30073533"/>
<dbReference type="RefSeq" id="XP_018756772.1">
    <property type="nucleotide sequence ID" value="XM_018905901.1"/>
</dbReference>
<proteinExistence type="predicted"/>
<dbReference type="EMBL" id="CM000578">
    <property type="protein sequence ID" value="EWG50581.1"/>
    <property type="molecule type" value="Genomic_DNA"/>
</dbReference>
<dbReference type="OrthoDB" id="4900404at2759"/>
<dbReference type="AlphaFoldDB" id="W7MI84"/>